<dbReference type="PROSITE" id="PS51352">
    <property type="entry name" value="THIOREDOXIN_2"/>
    <property type="match status" value="1"/>
</dbReference>
<feature type="domain" description="Thioredoxin" evidence="2">
    <location>
        <begin position="26"/>
        <end position="167"/>
    </location>
</feature>
<feature type="chain" id="PRO_5026914819" evidence="1">
    <location>
        <begin position="25"/>
        <end position="168"/>
    </location>
</feature>
<feature type="signal peptide" evidence="1">
    <location>
        <begin position="1"/>
        <end position="24"/>
    </location>
</feature>
<proteinExistence type="predicted"/>
<dbReference type="InterPro" id="IPR013740">
    <property type="entry name" value="Redoxin"/>
</dbReference>
<dbReference type="PANTHER" id="PTHR42852:SF17">
    <property type="entry name" value="THIOREDOXIN-LIKE PROTEIN HI_1115"/>
    <property type="match status" value="1"/>
</dbReference>
<dbReference type="EMBL" id="WOCD01000005">
    <property type="protein sequence ID" value="MUH73438.1"/>
    <property type="molecule type" value="Genomic_DNA"/>
</dbReference>
<dbReference type="Gene3D" id="3.40.30.10">
    <property type="entry name" value="Glutaredoxin"/>
    <property type="match status" value="1"/>
</dbReference>
<dbReference type="InterPro" id="IPR013766">
    <property type="entry name" value="Thioredoxin_domain"/>
</dbReference>
<gene>
    <name evidence="3" type="ORF">GNP35_13665</name>
</gene>
<evidence type="ECO:0000256" key="1">
    <source>
        <dbReference type="SAM" id="SignalP"/>
    </source>
</evidence>
<dbReference type="SUPFAM" id="SSF52833">
    <property type="entry name" value="Thioredoxin-like"/>
    <property type="match status" value="1"/>
</dbReference>
<protein>
    <submittedName>
        <fullName evidence="3">Redoxin domain-containing protein</fullName>
    </submittedName>
</protein>
<name>A0A6N8FAU3_9GAMM</name>
<accession>A0A6N8FAU3</accession>
<evidence type="ECO:0000313" key="3">
    <source>
        <dbReference type="EMBL" id="MUH73438.1"/>
    </source>
</evidence>
<keyword evidence="4" id="KW-1185">Reference proteome</keyword>
<dbReference type="Proteomes" id="UP000439994">
    <property type="component" value="Unassembled WGS sequence"/>
</dbReference>
<dbReference type="AlphaFoldDB" id="A0A6N8FAU3"/>
<sequence>MKLPTKLIVLTALFIGFGSFNAIAKVKVGEPLPNFELKTMDGTQVVKMDSLKGKVVYVDFWASWCKPCLKSFPLLNDIYNRKKEQGFEIVAVNLDQKKRNAEDFLNKKPVDYTNLYDANGDVSNTFNVSVMPVGYLVDRKGIVRAIHHGFLPGDEKKLEKGISILLKR</sequence>
<dbReference type="PANTHER" id="PTHR42852">
    <property type="entry name" value="THIOL:DISULFIDE INTERCHANGE PROTEIN DSBE"/>
    <property type="match status" value="1"/>
</dbReference>
<organism evidence="3 4">
    <name type="scientific">Psychrosphaera haliotis</name>
    <dbReference type="NCBI Taxonomy" id="555083"/>
    <lineage>
        <taxon>Bacteria</taxon>
        <taxon>Pseudomonadati</taxon>
        <taxon>Pseudomonadota</taxon>
        <taxon>Gammaproteobacteria</taxon>
        <taxon>Alteromonadales</taxon>
        <taxon>Pseudoalteromonadaceae</taxon>
        <taxon>Psychrosphaera</taxon>
    </lineage>
</organism>
<dbReference type="InterPro" id="IPR050553">
    <property type="entry name" value="Thioredoxin_ResA/DsbE_sf"/>
</dbReference>
<keyword evidence="1" id="KW-0732">Signal</keyword>
<evidence type="ECO:0000313" key="4">
    <source>
        <dbReference type="Proteomes" id="UP000439994"/>
    </source>
</evidence>
<dbReference type="CDD" id="cd02966">
    <property type="entry name" value="TlpA_like_family"/>
    <property type="match status" value="1"/>
</dbReference>
<dbReference type="GO" id="GO:0016491">
    <property type="term" value="F:oxidoreductase activity"/>
    <property type="evidence" value="ECO:0007669"/>
    <property type="project" value="InterPro"/>
</dbReference>
<dbReference type="RefSeq" id="WP_155696711.1">
    <property type="nucleotide sequence ID" value="NZ_WOCD01000005.1"/>
</dbReference>
<reference evidence="3 4" key="1">
    <citation type="submission" date="2019-11" db="EMBL/GenBank/DDBJ databases">
        <title>P. haliotis isolates from Z. marina roots.</title>
        <authorList>
            <person name="Cohen M."/>
            <person name="Jospin G."/>
            <person name="Eisen J.A."/>
            <person name="Coil D.A."/>
        </authorList>
    </citation>
    <scope>NUCLEOTIDE SEQUENCE [LARGE SCALE GENOMIC DNA]</scope>
    <source>
        <strain evidence="3 4">UCD-MCMsp1aY</strain>
    </source>
</reference>
<dbReference type="InterPro" id="IPR036249">
    <property type="entry name" value="Thioredoxin-like_sf"/>
</dbReference>
<dbReference type="OrthoDB" id="9799347at2"/>
<dbReference type="Pfam" id="PF08534">
    <property type="entry name" value="Redoxin"/>
    <property type="match status" value="1"/>
</dbReference>
<evidence type="ECO:0000259" key="2">
    <source>
        <dbReference type="PROSITE" id="PS51352"/>
    </source>
</evidence>
<comment type="caution">
    <text evidence="3">The sequence shown here is derived from an EMBL/GenBank/DDBJ whole genome shotgun (WGS) entry which is preliminary data.</text>
</comment>